<organism evidence="1">
    <name type="scientific">Lepeophtheirus salmonis</name>
    <name type="common">Salmon louse</name>
    <name type="synonym">Caligus salmonis</name>
    <dbReference type="NCBI Taxonomy" id="72036"/>
    <lineage>
        <taxon>Eukaryota</taxon>
        <taxon>Metazoa</taxon>
        <taxon>Ecdysozoa</taxon>
        <taxon>Arthropoda</taxon>
        <taxon>Crustacea</taxon>
        <taxon>Multicrustacea</taxon>
        <taxon>Hexanauplia</taxon>
        <taxon>Copepoda</taxon>
        <taxon>Siphonostomatoida</taxon>
        <taxon>Caligidae</taxon>
        <taxon>Lepeophtheirus</taxon>
    </lineage>
</organism>
<proteinExistence type="predicted"/>
<evidence type="ECO:0000313" key="1">
    <source>
        <dbReference type="EMBL" id="CDW29294.1"/>
    </source>
</evidence>
<reference evidence="1" key="1">
    <citation type="submission" date="2014-05" db="EMBL/GenBank/DDBJ databases">
        <authorList>
            <person name="Chronopoulou M."/>
        </authorList>
    </citation>
    <scope>NUCLEOTIDE SEQUENCE</scope>
    <source>
        <tissue evidence="1">Whole organism</tissue>
    </source>
</reference>
<sequence>MILQLSHLVDLTSDASSIIFFLGSLL</sequence>
<dbReference type="AlphaFoldDB" id="A0A0K2TTC5"/>
<dbReference type="EMBL" id="HACA01011933">
    <property type="protein sequence ID" value="CDW29294.1"/>
    <property type="molecule type" value="Transcribed_RNA"/>
</dbReference>
<protein>
    <submittedName>
        <fullName evidence="1">Uncharacterized protein</fullName>
    </submittedName>
</protein>
<name>A0A0K2TTC5_LEPSM</name>
<accession>A0A0K2TTC5</accession>